<dbReference type="OrthoDB" id="8120565at2759"/>
<feature type="transmembrane region" description="Helical" evidence="5">
    <location>
        <begin position="235"/>
        <end position="254"/>
    </location>
</feature>
<keyword evidence="4 5" id="KW-0472">Membrane</keyword>
<dbReference type="GO" id="GO:0016020">
    <property type="term" value="C:membrane"/>
    <property type="evidence" value="ECO:0007669"/>
    <property type="project" value="UniProtKB-SubCell"/>
</dbReference>
<dbReference type="AlphaFoldDB" id="A0A0P7BNU4"/>
<sequence length="296" mass="32422">MAEKAKGRSHPSFYEPGIPIKPEDIELPSEEIFLRDFSYGKDGILGSGFVTGAAFLASLGGFQGAPLYISEISPPNLRGTLLVLESISIVSGVRALVPAPAGSPDGLRHLHGSLQPLLPILAALTRPSRPIRRSPSKPVQAEGLPQADERVQAEYRSIITEVEFQKVAQQAKYPGASGVKLEALLWLDLLDRRKWRWTVVRAKAVALATCVNWLSNFTVGVATPPMLESIEFGTYVFFAVFCGLAGVWAVMLMPETMGRTLEQMDEVFGDMSGREEMEMMRQAVYSTNRILASQRA</sequence>
<keyword evidence="7" id="KW-1185">Reference proteome</keyword>
<keyword evidence="3 5" id="KW-1133">Transmembrane helix</keyword>
<reference evidence="6 7" key="1">
    <citation type="submission" date="2015-09" db="EMBL/GenBank/DDBJ databases">
        <title>Draft genome of a European isolate of the apple canker pathogen Neonectria ditissima.</title>
        <authorList>
            <person name="Gomez-Cortecero A."/>
            <person name="Harrison R.J."/>
            <person name="Armitage A.D."/>
        </authorList>
    </citation>
    <scope>NUCLEOTIDE SEQUENCE [LARGE SCALE GENOMIC DNA]</scope>
    <source>
        <strain evidence="6 7">R09/05</strain>
    </source>
</reference>
<comment type="caution">
    <text evidence="6">The sequence shown here is derived from an EMBL/GenBank/DDBJ whole genome shotgun (WGS) entry which is preliminary data.</text>
</comment>
<dbReference type="Gene3D" id="1.20.1250.20">
    <property type="entry name" value="MFS general substrate transporter like domains"/>
    <property type="match status" value="2"/>
</dbReference>
<evidence type="ECO:0000313" key="7">
    <source>
        <dbReference type="Proteomes" id="UP000050424"/>
    </source>
</evidence>
<dbReference type="PANTHER" id="PTHR48022:SF14">
    <property type="entry name" value="MAJOR FACILITATOR SUPERFAMILY (MFS) PROFILE DOMAIN-CONTAINING PROTEIN-RELATED"/>
    <property type="match status" value="1"/>
</dbReference>
<dbReference type="PANTHER" id="PTHR48022">
    <property type="entry name" value="PLASTIDIC GLUCOSE TRANSPORTER 4"/>
    <property type="match status" value="1"/>
</dbReference>
<dbReference type="InterPro" id="IPR036259">
    <property type="entry name" value="MFS_trans_sf"/>
</dbReference>
<evidence type="ECO:0008006" key="8">
    <source>
        <dbReference type="Google" id="ProtNLM"/>
    </source>
</evidence>
<proteinExistence type="predicted"/>
<gene>
    <name evidence="6" type="ORF">AK830_g894</name>
</gene>
<dbReference type="Proteomes" id="UP000050424">
    <property type="component" value="Unassembled WGS sequence"/>
</dbReference>
<evidence type="ECO:0000256" key="3">
    <source>
        <dbReference type="ARBA" id="ARBA00022989"/>
    </source>
</evidence>
<dbReference type="GO" id="GO:0005351">
    <property type="term" value="F:carbohydrate:proton symporter activity"/>
    <property type="evidence" value="ECO:0007669"/>
    <property type="project" value="TreeGrafter"/>
</dbReference>
<keyword evidence="2 5" id="KW-0812">Transmembrane</keyword>
<evidence type="ECO:0000256" key="2">
    <source>
        <dbReference type="ARBA" id="ARBA00022692"/>
    </source>
</evidence>
<protein>
    <recommendedName>
        <fullName evidence="8">Major facilitator superfamily (MFS) profile domain-containing protein</fullName>
    </recommendedName>
</protein>
<accession>A0A0P7BNU4</accession>
<name>A0A0P7BNU4_9HYPO</name>
<feature type="transmembrane region" description="Helical" evidence="5">
    <location>
        <begin position="202"/>
        <end position="223"/>
    </location>
</feature>
<evidence type="ECO:0000313" key="6">
    <source>
        <dbReference type="EMBL" id="KPM45549.1"/>
    </source>
</evidence>
<dbReference type="EMBL" id="LKCW01000006">
    <property type="protein sequence ID" value="KPM45549.1"/>
    <property type="molecule type" value="Genomic_DNA"/>
</dbReference>
<evidence type="ECO:0000256" key="1">
    <source>
        <dbReference type="ARBA" id="ARBA00004141"/>
    </source>
</evidence>
<evidence type="ECO:0000256" key="4">
    <source>
        <dbReference type="ARBA" id="ARBA00023136"/>
    </source>
</evidence>
<dbReference type="InterPro" id="IPR050360">
    <property type="entry name" value="MFS_Sugar_Transporters"/>
</dbReference>
<dbReference type="SUPFAM" id="SSF103473">
    <property type="entry name" value="MFS general substrate transporter"/>
    <property type="match status" value="1"/>
</dbReference>
<dbReference type="InterPro" id="IPR005828">
    <property type="entry name" value="MFS_sugar_transport-like"/>
</dbReference>
<evidence type="ECO:0000256" key="5">
    <source>
        <dbReference type="SAM" id="Phobius"/>
    </source>
</evidence>
<dbReference type="Pfam" id="PF00083">
    <property type="entry name" value="Sugar_tr"/>
    <property type="match status" value="1"/>
</dbReference>
<organism evidence="6 7">
    <name type="scientific">Neonectria ditissima</name>
    <dbReference type="NCBI Taxonomy" id="78410"/>
    <lineage>
        <taxon>Eukaryota</taxon>
        <taxon>Fungi</taxon>
        <taxon>Dikarya</taxon>
        <taxon>Ascomycota</taxon>
        <taxon>Pezizomycotina</taxon>
        <taxon>Sordariomycetes</taxon>
        <taxon>Hypocreomycetidae</taxon>
        <taxon>Hypocreales</taxon>
        <taxon>Nectriaceae</taxon>
        <taxon>Neonectria</taxon>
    </lineage>
</organism>
<comment type="subcellular location">
    <subcellularLocation>
        <location evidence="1">Membrane</location>
        <topology evidence="1">Multi-pass membrane protein</topology>
    </subcellularLocation>
</comment>